<keyword evidence="7" id="KW-1185">Reference proteome</keyword>
<feature type="transmembrane region" description="Helical" evidence="5">
    <location>
        <begin position="72"/>
        <end position="92"/>
    </location>
</feature>
<dbReference type="Gene3D" id="1.20.120.1630">
    <property type="match status" value="1"/>
</dbReference>
<feature type="transmembrane region" description="Helical" evidence="5">
    <location>
        <begin position="42"/>
        <end position="60"/>
    </location>
</feature>
<evidence type="ECO:0000313" key="7">
    <source>
        <dbReference type="Proteomes" id="UP001221208"/>
    </source>
</evidence>
<evidence type="ECO:0000313" key="6">
    <source>
        <dbReference type="EMBL" id="MDC8759246.1"/>
    </source>
</evidence>
<gene>
    <name evidence="6" type="ORF">OIK44_16815</name>
</gene>
<dbReference type="GO" id="GO:0032259">
    <property type="term" value="P:methylation"/>
    <property type="evidence" value="ECO:0007669"/>
    <property type="project" value="UniProtKB-KW"/>
</dbReference>
<dbReference type="InterPro" id="IPR052527">
    <property type="entry name" value="Metal_cation-efflux_comp"/>
</dbReference>
<dbReference type="InterPro" id="IPR007318">
    <property type="entry name" value="Phopholipid_MeTrfase"/>
</dbReference>
<proteinExistence type="predicted"/>
<reference evidence="6 7" key="1">
    <citation type="submission" date="2022-10" db="EMBL/GenBank/DDBJ databases">
        <title>Janthinobacterium sp. hw3 Genome sequencing.</title>
        <authorList>
            <person name="Park S."/>
        </authorList>
    </citation>
    <scope>NUCLEOTIDE SEQUENCE [LARGE SCALE GENOMIC DNA]</scope>
    <source>
        <strain evidence="7">hw3</strain>
    </source>
</reference>
<keyword evidence="4 5" id="KW-0472">Membrane</keyword>
<dbReference type="Pfam" id="PF04191">
    <property type="entry name" value="PEMT"/>
    <property type="match status" value="1"/>
</dbReference>
<keyword evidence="6" id="KW-0489">Methyltransferase</keyword>
<accession>A0ABT5K3C2</accession>
<protein>
    <submittedName>
        <fullName evidence="6">Methyltransferase</fullName>
    </submittedName>
</protein>
<comment type="subcellular location">
    <subcellularLocation>
        <location evidence="1">Endomembrane system</location>
        <topology evidence="1">Multi-pass membrane protein</topology>
    </subcellularLocation>
</comment>
<dbReference type="PANTHER" id="PTHR43847:SF1">
    <property type="entry name" value="BLL3993 PROTEIN"/>
    <property type="match status" value="1"/>
</dbReference>
<comment type="caution">
    <text evidence="6">The sequence shown here is derived from an EMBL/GenBank/DDBJ whole genome shotgun (WGS) entry which is preliminary data.</text>
</comment>
<dbReference type="PANTHER" id="PTHR43847">
    <property type="entry name" value="BLL3993 PROTEIN"/>
    <property type="match status" value="1"/>
</dbReference>
<keyword evidence="2 5" id="KW-0812">Transmembrane</keyword>
<dbReference type="Proteomes" id="UP001221208">
    <property type="component" value="Unassembled WGS sequence"/>
</dbReference>
<evidence type="ECO:0000256" key="3">
    <source>
        <dbReference type="ARBA" id="ARBA00022989"/>
    </source>
</evidence>
<feature type="transmembrane region" description="Helical" evidence="5">
    <location>
        <begin position="12"/>
        <end position="36"/>
    </location>
</feature>
<evidence type="ECO:0000256" key="5">
    <source>
        <dbReference type="SAM" id="Phobius"/>
    </source>
</evidence>
<evidence type="ECO:0000256" key="2">
    <source>
        <dbReference type="ARBA" id="ARBA00022692"/>
    </source>
</evidence>
<sequence>MDTLPALLRSKRLNFASGMLLAWAWGMFSYAHALAFQRSGDWTYLLFCASETLAAALFLLRSEAVTVSLDPGDWLLAIGATFAPFFFNPSAGGILPEARYALVPGILIQIAGLISLNRSYGLVAAKRRIKTGGMYRLVRHPMYASYLLSFTAYVLANTSAANVLTYVLTLAMLGLRMLREERHLGQDADYRAYMGRVKYRVLPWIF</sequence>
<dbReference type="EMBL" id="JAQQXR010000006">
    <property type="protein sequence ID" value="MDC8759246.1"/>
    <property type="molecule type" value="Genomic_DNA"/>
</dbReference>
<organism evidence="6 7">
    <name type="scientific">Janthinobacterium fluminis</name>
    <dbReference type="NCBI Taxonomy" id="2987524"/>
    <lineage>
        <taxon>Bacteria</taxon>
        <taxon>Pseudomonadati</taxon>
        <taxon>Pseudomonadota</taxon>
        <taxon>Betaproteobacteria</taxon>
        <taxon>Burkholderiales</taxon>
        <taxon>Oxalobacteraceae</taxon>
        <taxon>Janthinobacterium</taxon>
    </lineage>
</organism>
<dbReference type="GO" id="GO:0008168">
    <property type="term" value="F:methyltransferase activity"/>
    <property type="evidence" value="ECO:0007669"/>
    <property type="project" value="UniProtKB-KW"/>
</dbReference>
<keyword evidence="3 5" id="KW-1133">Transmembrane helix</keyword>
<keyword evidence="6" id="KW-0808">Transferase</keyword>
<name>A0ABT5K3C2_9BURK</name>
<evidence type="ECO:0000256" key="4">
    <source>
        <dbReference type="ARBA" id="ARBA00023136"/>
    </source>
</evidence>
<evidence type="ECO:0000256" key="1">
    <source>
        <dbReference type="ARBA" id="ARBA00004127"/>
    </source>
</evidence>
<dbReference type="RefSeq" id="WP_273672305.1">
    <property type="nucleotide sequence ID" value="NZ_JAQQXR010000006.1"/>
</dbReference>